<dbReference type="OrthoDB" id="3182339at2759"/>
<organism evidence="9 10">
    <name type="scientific">Cercospora kikuchii</name>
    <dbReference type="NCBI Taxonomy" id="84275"/>
    <lineage>
        <taxon>Eukaryota</taxon>
        <taxon>Fungi</taxon>
        <taxon>Dikarya</taxon>
        <taxon>Ascomycota</taxon>
        <taxon>Pezizomycotina</taxon>
        <taxon>Dothideomycetes</taxon>
        <taxon>Dothideomycetidae</taxon>
        <taxon>Mycosphaerellales</taxon>
        <taxon>Mycosphaerellaceae</taxon>
        <taxon>Cercospora</taxon>
    </lineage>
</organism>
<feature type="domain" description="DUF3645" evidence="8">
    <location>
        <begin position="335"/>
        <end position="363"/>
    </location>
</feature>
<protein>
    <recommendedName>
        <fullName evidence="2">ubiquitinyl hydrolase 1</fullName>
        <ecNumber evidence="2">3.4.19.12</ecNumber>
    </recommendedName>
</protein>
<dbReference type="InterPro" id="IPR022099">
    <property type="entry name" value="DUF3638"/>
</dbReference>
<evidence type="ECO:0000259" key="8">
    <source>
        <dbReference type="Pfam" id="PF12359"/>
    </source>
</evidence>
<keyword evidence="4" id="KW-0833">Ubl conjugation pathway</keyword>
<evidence type="ECO:0000256" key="2">
    <source>
        <dbReference type="ARBA" id="ARBA00012759"/>
    </source>
</evidence>
<dbReference type="GO" id="GO:0006508">
    <property type="term" value="P:proteolysis"/>
    <property type="evidence" value="ECO:0007669"/>
    <property type="project" value="UniProtKB-KW"/>
</dbReference>
<evidence type="ECO:0000256" key="4">
    <source>
        <dbReference type="ARBA" id="ARBA00022786"/>
    </source>
</evidence>
<evidence type="ECO:0000256" key="3">
    <source>
        <dbReference type="ARBA" id="ARBA00022670"/>
    </source>
</evidence>
<name>A0A9P3CLH5_9PEZI</name>
<keyword evidence="5" id="KW-0378">Hydrolase</keyword>
<accession>A0A9P3CLH5</accession>
<dbReference type="AlphaFoldDB" id="A0A9P3CLH5"/>
<evidence type="ECO:0000256" key="6">
    <source>
        <dbReference type="ARBA" id="ARBA00022807"/>
    </source>
</evidence>
<dbReference type="EC" id="3.4.19.12" evidence="2"/>
<gene>
    <name evidence="9" type="ORF">CKM354_000678800</name>
</gene>
<dbReference type="GO" id="GO:0004843">
    <property type="term" value="F:cysteine-type deubiquitinase activity"/>
    <property type="evidence" value="ECO:0007669"/>
    <property type="project" value="UniProtKB-EC"/>
</dbReference>
<proteinExistence type="predicted"/>
<evidence type="ECO:0000256" key="1">
    <source>
        <dbReference type="ARBA" id="ARBA00000707"/>
    </source>
</evidence>
<comment type="caution">
    <text evidence="9">The sequence shown here is derived from an EMBL/GenBank/DDBJ whole genome shotgun (WGS) entry which is preliminary data.</text>
</comment>
<evidence type="ECO:0000259" key="7">
    <source>
        <dbReference type="Pfam" id="PF12340"/>
    </source>
</evidence>
<evidence type="ECO:0000313" key="9">
    <source>
        <dbReference type="EMBL" id="GIZ43567.1"/>
    </source>
</evidence>
<dbReference type="Pfam" id="PF12340">
    <property type="entry name" value="DUF3638"/>
    <property type="match status" value="1"/>
</dbReference>
<keyword evidence="3" id="KW-0645">Protease</keyword>
<comment type="catalytic activity">
    <reaction evidence="1">
        <text>Thiol-dependent hydrolysis of ester, thioester, amide, peptide and isopeptide bonds formed by the C-terminal Gly of ubiquitin (a 76-residue protein attached to proteins as an intracellular targeting signal).</text>
        <dbReference type="EC" id="3.4.19.12"/>
    </reaction>
</comment>
<evidence type="ECO:0000256" key="5">
    <source>
        <dbReference type="ARBA" id="ARBA00022801"/>
    </source>
</evidence>
<dbReference type="Proteomes" id="UP000825890">
    <property type="component" value="Unassembled WGS sequence"/>
</dbReference>
<dbReference type="PANTHER" id="PTHR13367:SF34">
    <property type="match status" value="1"/>
</dbReference>
<dbReference type="GeneID" id="68292363"/>
<dbReference type="InterPro" id="IPR022105">
    <property type="entry name" value="DUF3645"/>
</dbReference>
<dbReference type="Pfam" id="PF12359">
    <property type="entry name" value="DUF3645"/>
    <property type="match status" value="1"/>
</dbReference>
<dbReference type="EMBL" id="BOLY01000004">
    <property type="protein sequence ID" value="GIZ43567.1"/>
    <property type="molecule type" value="Genomic_DNA"/>
</dbReference>
<feature type="domain" description="DUF3638" evidence="7">
    <location>
        <begin position="34"/>
        <end position="205"/>
    </location>
</feature>
<dbReference type="InterPro" id="IPR051346">
    <property type="entry name" value="OTU_Deubiquitinase"/>
</dbReference>
<dbReference type="PANTHER" id="PTHR13367">
    <property type="entry name" value="UBIQUITIN THIOESTERASE"/>
    <property type="match status" value="1"/>
</dbReference>
<sequence>MQYPESLLIEVESGIMIREVQEQIAGYMRDPPGVPTVSAFLAGSNGDKLCRVLVAKPQSKQMQQMQQMLISKLGGLVNRRVYYMPFSRSLKLDAASAATVCDLLRECTRNGGILLVQPEHILSFQLMALECFITGREAVGRQLLAPDVQSMLNSARDIVDESDENFSVSFELIYTMGSQCAIEFSPDRWTLVQQVLDAVRLLAPQLWKALPDAVEYLPGALAGSFPRVRILREEGAKLLLESLADHVCAHGLHGLQISRQPAAIRKAVRRYITTFELTAVEVAAVEDSVFWTEATSSPLLLLRGFIAGGVLAFIFGQKRWRVNYGLTTAPRTPPTKLAVPYRAKDMPSPRSEFSHPDVVLFLTSLSYYYGGLDDDDLFNALSHVLNSDQADIEYMAWVQDAPTLPLAFRQLQGINLKDKSQCINEVFPCLRSGKSVIDYFLSHVVFPKEMKEFPKKLSSSGWDMGQSKKAYGGAVTGFSGTNDARDLLPVDVAHLDLQEQKHTNALVLEHILQPSNGVI</sequence>
<reference evidence="9 10" key="1">
    <citation type="submission" date="2021-01" db="EMBL/GenBank/DDBJ databases">
        <title>Cercospora kikuchii MAFF 305040 whole genome shotgun sequence.</title>
        <authorList>
            <person name="Kashiwa T."/>
            <person name="Suzuki T."/>
        </authorList>
    </citation>
    <scope>NUCLEOTIDE SEQUENCE [LARGE SCALE GENOMIC DNA]</scope>
    <source>
        <strain evidence="9 10">MAFF 305040</strain>
    </source>
</reference>
<keyword evidence="10" id="KW-1185">Reference proteome</keyword>
<keyword evidence="6" id="KW-0788">Thiol protease</keyword>
<evidence type="ECO:0000313" key="10">
    <source>
        <dbReference type="Proteomes" id="UP000825890"/>
    </source>
</evidence>
<dbReference type="RefSeq" id="XP_044658054.1">
    <property type="nucleotide sequence ID" value="XM_044802119.1"/>
</dbReference>